<keyword evidence="5 8" id="KW-0663">Pyridoxal phosphate</keyword>
<dbReference type="RefSeq" id="WP_386766877.1">
    <property type="nucleotide sequence ID" value="NZ_JBHSTI010000008.1"/>
</dbReference>
<dbReference type="SUPFAM" id="SSF53383">
    <property type="entry name" value="PLP-dependent transferases"/>
    <property type="match status" value="2"/>
</dbReference>
<dbReference type="CDD" id="cd00613">
    <property type="entry name" value="GDC-P"/>
    <property type="match status" value="2"/>
</dbReference>
<evidence type="ECO:0000256" key="3">
    <source>
        <dbReference type="ARBA" id="ARBA00010756"/>
    </source>
</evidence>
<evidence type="ECO:0000259" key="10">
    <source>
        <dbReference type="Pfam" id="PF21478"/>
    </source>
</evidence>
<organism evidence="11 12">
    <name type="scientific">Longivirga aurantiaca</name>
    <dbReference type="NCBI Taxonomy" id="1837743"/>
    <lineage>
        <taxon>Bacteria</taxon>
        <taxon>Bacillati</taxon>
        <taxon>Actinomycetota</taxon>
        <taxon>Actinomycetes</taxon>
        <taxon>Sporichthyales</taxon>
        <taxon>Sporichthyaceae</taxon>
        <taxon>Longivirga</taxon>
    </lineage>
</organism>
<feature type="domain" description="Glycine dehydrogenase C-terminal" evidence="10">
    <location>
        <begin position="796"/>
        <end position="917"/>
    </location>
</feature>
<comment type="similarity">
    <text evidence="3 8">Belongs to the GcvP family.</text>
</comment>
<dbReference type="Gene3D" id="3.40.640.10">
    <property type="entry name" value="Type I PLP-dependent aspartate aminotransferase-like (Major domain)"/>
    <property type="match status" value="2"/>
</dbReference>
<evidence type="ECO:0000256" key="1">
    <source>
        <dbReference type="ARBA" id="ARBA00001933"/>
    </source>
</evidence>
<evidence type="ECO:0000256" key="4">
    <source>
        <dbReference type="ARBA" id="ARBA00011690"/>
    </source>
</evidence>
<feature type="domain" description="Glycine cleavage system P-protein N-terminal" evidence="9">
    <location>
        <begin position="23"/>
        <end position="446"/>
    </location>
</feature>
<evidence type="ECO:0000313" key="12">
    <source>
        <dbReference type="Proteomes" id="UP001596138"/>
    </source>
</evidence>
<dbReference type="PANTHER" id="PTHR11773">
    <property type="entry name" value="GLYCINE DEHYDROGENASE, DECARBOXYLATING"/>
    <property type="match status" value="1"/>
</dbReference>
<dbReference type="NCBIfam" id="NF003346">
    <property type="entry name" value="PRK04366.1"/>
    <property type="match status" value="1"/>
</dbReference>
<feature type="domain" description="Glycine cleavage system P-protein N-terminal" evidence="9">
    <location>
        <begin position="486"/>
        <end position="745"/>
    </location>
</feature>
<evidence type="ECO:0000259" key="9">
    <source>
        <dbReference type="Pfam" id="PF02347"/>
    </source>
</evidence>
<evidence type="ECO:0000256" key="8">
    <source>
        <dbReference type="HAMAP-Rule" id="MF_00711"/>
    </source>
</evidence>
<dbReference type="Proteomes" id="UP001596138">
    <property type="component" value="Unassembled WGS sequence"/>
</dbReference>
<dbReference type="NCBIfam" id="TIGR00461">
    <property type="entry name" value="gcvP"/>
    <property type="match status" value="1"/>
</dbReference>
<dbReference type="InterPro" id="IPR015421">
    <property type="entry name" value="PyrdxlP-dep_Trfase_major"/>
</dbReference>
<comment type="caution">
    <text evidence="11">The sequence shown here is derived from an EMBL/GenBank/DDBJ whole genome shotgun (WGS) entry which is preliminary data.</text>
</comment>
<dbReference type="Gene3D" id="3.90.1150.10">
    <property type="entry name" value="Aspartate Aminotransferase, domain 1"/>
    <property type="match status" value="2"/>
</dbReference>
<accession>A0ABW1T1Z7</accession>
<dbReference type="PANTHER" id="PTHR11773:SF1">
    <property type="entry name" value="GLYCINE DEHYDROGENASE (DECARBOXYLATING), MITOCHONDRIAL"/>
    <property type="match status" value="1"/>
</dbReference>
<protein>
    <recommendedName>
        <fullName evidence="8">Glycine dehydrogenase (decarboxylating)</fullName>
        <ecNumber evidence="8">1.4.4.2</ecNumber>
    </recommendedName>
    <alternativeName>
        <fullName evidence="8">Glycine cleavage system P-protein</fullName>
    </alternativeName>
    <alternativeName>
        <fullName evidence="8">Glycine decarboxylase</fullName>
    </alternativeName>
    <alternativeName>
        <fullName evidence="8">Glycine dehydrogenase (aminomethyl-transferring)</fullName>
    </alternativeName>
</protein>
<dbReference type="Pfam" id="PF21478">
    <property type="entry name" value="GcvP2_C"/>
    <property type="match status" value="1"/>
</dbReference>
<gene>
    <name evidence="8 11" type="primary">gcvP</name>
    <name evidence="11" type="ORF">ACFQGU_11785</name>
</gene>
<keyword evidence="6 8" id="KW-0560">Oxidoreductase</keyword>
<dbReference type="GO" id="GO:0004375">
    <property type="term" value="F:glycine dehydrogenase (decarboxylating) activity"/>
    <property type="evidence" value="ECO:0007669"/>
    <property type="project" value="UniProtKB-EC"/>
</dbReference>
<dbReference type="InterPro" id="IPR020581">
    <property type="entry name" value="GDC_P"/>
</dbReference>
<dbReference type="InterPro" id="IPR015424">
    <property type="entry name" value="PyrdxlP-dep_Trfase"/>
</dbReference>
<dbReference type="Pfam" id="PF02347">
    <property type="entry name" value="GDC-P"/>
    <property type="match status" value="2"/>
</dbReference>
<comment type="subunit">
    <text evidence="4 8">The glycine cleavage system is composed of four proteins: P, T, L and H.</text>
</comment>
<evidence type="ECO:0000313" key="11">
    <source>
        <dbReference type="EMBL" id="MFC6238561.1"/>
    </source>
</evidence>
<comment type="function">
    <text evidence="2 8">The glycine cleavage system catalyzes the degradation of glycine. The P protein binds the alpha-amino group of glycine through its pyridoxal phosphate cofactor; CO(2) is released and the remaining methylamine moiety is then transferred to the lipoamide cofactor of the H protein.</text>
</comment>
<dbReference type="InterPro" id="IPR003437">
    <property type="entry name" value="GcvP"/>
</dbReference>
<comment type="catalytic activity">
    <reaction evidence="7 8">
        <text>N(6)-[(R)-lipoyl]-L-lysyl-[glycine-cleavage complex H protein] + glycine + H(+) = N(6)-[(R)-S(8)-aminomethyldihydrolipoyl]-L-lysyl-[glycine-cleavage complex H protein] + CO2</text>
        <dbReference type="Rhea" id="RHEA:24304"/>
        <dbReference type="Rhea" id="RHEA-COMP:10494"/>
        <dbReference type="Rhea" id="RHEA-COMP:10495"/>
        <dbReference type="ChEBI" id="CHEBI:15378"/>
        <dbReference type="ChEBI" id="CHEBI:16526"/>
        <dbReference type="ChEBI" id="CHEBI:57305"/>
        <dbReference type="ChEBI" id="CHEBI:83099"/>
        <dbReference type="ChEBI" id="CHEBI:83143"/>
        <dbReference type="EC" id="1.4.4.2"/>
    </reaction>
</comment>
<keyword evidence="12" id="KW-1185">Reference proteome</keyword>
<feature type="modified residue" description="N6-(pyridoxal phosphate)lysine" evidence="8">
    <location>
        <position position="717"/>
    </location>
</feature>
<dbReference type="InterPro" id="IPR015422">
    <property type="entry name" value="PyrdxlP-dep_Trfase_small"/>
</dbReference>
<evidence type="ECO:0000256" key="2">
    <source>
        <dbReference type="ARBA" id="ARBA00003788"/>
    </source>
</evidence>
<sequence length="975" mass="103396">MTDSTVTPSSVRSALSDGVPFVERHVGPGSEAVARMLAAVGYDSLDALSAAAVPETIAWTEGLDLPAAGSEAEVAAELRELASRNTVVRSMIGLGYHDTHTPAVIRRNVLENPAWYTAYTPYQPEISQGRLEALLAFQTLVGDLTGLPVAGASLLDEPTAAAEAMSLAHRVSKTQSHRFVVDADTHPQTLAVLATRAEPLGIDLVVVDADGALPTEDFFGVLLSYPGSSGTLRDISPVVAAAQARGAVVAVATDLLALTLLTPPGELGADVVVGSAQRLGVPLGFGGPHAGFMSVRQGLERSLPGRLVGVSVDADGRQAYRLALQTREQHIRREKATSNICTAQVLLAVTSALYAAYHGPEGLTRIAERTHRHAAVLAAGLAERGVEVLTSAYFDTVRVRVPGRAAEVLQAAELLGVNLRLIDADTLAISTDETTTVRDLVTVWGAFQEVLGGAGLDESDAERIVASGARALPEGLARTSEFLTHPTFHDHRSETAMLRYLRKLSDKDIALDRAMIPLGSCTMKLNATTEMEPITQPAWADMHPFAPLHQAAGYVELIRTLEKYLVEITGYDTVSLQPNAGSQGEFAGLLAIRGYHRANGDMHRDVCLIPSSAHGTNAASAVMAGMRVVVVACTDAGDVDLDDLRAKIAQHGDNLAALMITYPSTFGVYEQTVTEICAMVHDAGGQVYVDGANLNALVGLAKPGKFGADVSHLNLHKTFCIPHGGGGPGVGPVAVRAHLAPYVPGHPLRPEAGPTGRGHIDGGTGPVSGAPWGSAGILPIPWAYIRLMGGDGLTHATQVAVLSANYVAARLRDRYPVLYTGRNGLVAHECIVDLREITKDTGVTVDDVAKRLVDYGFHAPTMSFPVAGTLMIEPTESEDLGELDRFCDAMLAIRTEIDDIVAGRWAVEDSPLRGAPHTAECLLGEWSKPYSREEAAFPVASLRETKYWPPVRRIDGAYGDRHLVCSCPPPEAFES</sequence>
<dbReference type="HAMAP" id="MF_00711">
    <property type="entry name" value="GcvP"/>
    <property type="match status" value="1"/>
</dbReference>
<dbReference type="InterPro" id="IPR049315">
    <property type="entry name" value="GDC-P_N"/>
</dbReference>
<evidence type="ECO:0000256" key="7">
    <source>
        <dbReference type="ARBA" id="ARBA00049026"/>
    </source>
</evidence>
<dbReference type="EMBL" id="JBHSTI010000008">
    <property type="protein sequence ID" value="MFC6238561.1"/>
    <property type="molecule type" value="Genomic_DNA"/>
</dbReference>
<dbReference type="InterPro" id="IPR049316">
    <property type="entry name" value="GDC-P_C"/>
</dbReference>
<name>A0ABW1T1Z7_9ACTN</name>
<dbReference type="EC" id="1.4.4.2" evidence="8"/>
<reference evidence="12" key="1">
    <citation type="journal article" date="2019" name="Int. J. Syst. Evol. Microbiol.">
        <title>The Global Catalogue of Microorganisms (GCM) 10K type strain sequencing project: providing services to taxonomists for standard genome sequencing and annotation.</title>
        <authorList>
            <consortium name="The Broad Institute Genomics Platform"/>
            <consortium name="The Broad Institute Genome Sequencing Center for Infectious Disease"/>
            <person name="Wu L."/>
            <person name="Ma J."/>
        </authorList>
    </citation>
    <scope>NUCLEOTIDE SEQUENCE [LARGE SCALE GENOMIC DNA]</scope>
    <source>
        <strain evidence="12">CGMCC 4.7317</strain>
    </source>
</reference>
<evidence type="ECO:0000256" key="5">
    <source>
        <dbReference type="ARBA" id="ARBA00022898"/>
    </source>
</evidence>
<evidence type="ECO:0000256" key="6">
    <source>
        <dbReference type="ARBA" id="ARBA00023002"/>
    </source>
</evidence>
<proteinExistence type="inferred from homology"/>
<comment type="cofactor">
    <cofactor evidence="1 8">
        <name>pyridoxal 5'-phosphate</name>
        <dbReference type="ChEBI" id="CHEBI:597326"/>
    </cofactor>
</comment>